<dbReference type="Proteomes" id="UP000295172">
    <property type="component" value="Unassembled WGS sequence"/>
</dbReference>
<dbReference type="OrthoDB" id="4800194at2"/>
<proteinExistence type="predicted"/>
<evidence type="ECO:0000313" key="2">
    <source>
        <dbReference type="EMBL" id="TDD25828.1"/>
    </source>
</evidence>
<dbReference type="RefSeq" id="WP_132320168.1">
    <property type="nucleotide sequence ID" value="NZ_SMKR01000052.1"/>
</dbReference>
<comment type="caution">
    <text evidence="2">The sequence shown here is derived from an EMBL/GenBank/DDBJ whole genome shotgun (WGS) entry which is preliminary data.</text>
</comment>
<evidence type="ECO:0000313" key="3">
    <source>
        <dbReference type="Proteomes" id="UP000295172"/>
    </source>
</evidence>
<reference evidence="2 3" key="1">
    <citation type="submission" date="2019-02" db="EMBL/GenBank/DDBJ databases">
        <title>Draft genome sequences of novel Actinobacteria.</title>
        <authorList>
            <person name="Sahin N."/>
            <person name="Ay H."/>
            <person name="Saygin H."/>
        </authorList>
    </citation>
    <scope>NUCLEOTIDE SEQUENCE [LARGE SCALE GENOMIC DNA]</scope>
    <source>
        <strain evidence="2 3">16K104</strain>
    </source>
</reference>
<accession>A0A4R4X622</accession>
<gene>
    <name evidence="2" type="ORF">E1218_14255</name>
</gene>
<feature type="region of interest" description="Disordered" evidence="1">
    <location>
        <begin position="152"/>
        <end position="191"/>
    </location>
</feature>
<organism evidence="2 3">
    <name type="scientific">Kribbella turkmenica</name>
    <dbReference type="NCBI Taxonomy" id="2530375"/>
    <lineage>
        <taxon>Bacteria</taxon>
        <taxon>Bacillati</taxon>
        <taxon>Actinomycetota</taxon>
        <taxon>Actinomycetes</taxon>
        <taxon>Propionibacteriales</taxon>
        <taxon>Kribbellaceae</taxon>
        <taxon>Kribbella</taxon>
    </lineage>
</organism>
<feature type="compositionally biased region" description="Pro residues" evidence="1">
    <location>
        <begin position="182"/>
        <end position="191"/>
    </location>
</feature>
<feature type="region of interest" description="Disordered" evidence="1">
    <location>
        <begin position="113"/>
        <end position="134"/>
    </location>
</feature>
<dbReference type="AlphaFoldDB" id="A0A4R4X622"/>
<feature type="region of interest" description="Disordered" evidence="1">
    <location>
        <begin position="52"/>
        <end position="74"/>
    </location>
</feature>
<keyword evidence="3" id="KW-1185">Reference proteome</keyword>
<protein>
    <submittedName>
        <fullName evidence="2">Uncharacterized protein</fullName>
    </submittedName>
</protein>
<dbReference type="EMBL" id="SMKR01000052">
    <property type="protein sequence ID" value="TDD25828.1"/>
    <property type="molecule type" value="Genomic_DNA"/>
</dbReference>
<sequence length="191" mass="21021">MFSVKDYRLLSEAHGILVHRCMQRYGANYPVRPFQDGGAETRNQGRYGITDPAEAGHFGYRMPGRDKKPAPSARPYDPRIDALLTGTGAPSVAGRPLPKDGCAGEAQRFLAGGTAGPEDIAEPMGMKSWDQSRADPRVQEVFVRWSDCMKKNGLNHRTPLGSSRDRELVKKLTLSRSRRQSPMPPVSGNPT</sequence>
<evidence type="ECO:0000256" key="1">
    <source>
        <dbReference type="SAM" id="MobiDB-lite"/>
    </source>
</evidence>
<name>A0A4R4X622_9ACTN</name>